<reference evidence="10" key="1">
    <citation type="submission" date="2025-08" db="UniProtKB">
        <authorList>
            <consortium name="Ensembl"/>
        </authorList>
    </citation>
    <scope>IDENTIFICATION</scope>
</reference>
<proteinExistence type="inferred from homology"/>
<dbReference type="InterPro" id="IPR046756">
    <property type="entry name" value="VAS1/VOA1_TM"/>
</dbReference>
<dbReference type="GO" id="GO:0098588">
    <property type="term" value="C:bounding membrane of organelle"/>
    <property type="evidence" value="ECO:0007669"/>
    <property type="project" value="UniProtKB-ARBA"/>
</dbReference>
<feature type="transmembrane region" description="Helical" evidence="6">
    <location>
        <begin position="396"/>
        <end position="418"/>
    </location>
</feature>
<dbReference type="GO" id="GO:0030659">
    <property type="term" value="C:cytoplasmic vesicle membrane"/>
    <property type="evidence" value="ECO:0007669"/>
    <property type="project" value="UniProtKB-ARBA"/>
</dbReference>
<evidence type="ECO:0000256" key="4">
    <source>
        <dbReference type="ARBA" id="ARBA00022989"/>
    </source>
</evidence>
<evidence type="ECO:0000313" key="10">
    <source>
        <dbReference type="Ensembl" id="ENSNMLP00000032362.1"/>
    </source>
</evidence>
<comment type="similarity">
    <text evidence="2">Belongs to the vacuolar ATPase subunit S1 family.</text>
</comment>
<dbReference type="InterPro" id="IPR046755">
    <property type="entry name" value="VAS1_LD"/>
</dbReference>
<keyword evidence="11" id="KW-1185">Reference proteome</keyword>
<dbReference type="Proteomes" id="UP000694523">
    <property type="component" value="Unplaced"/>
</dbReference>
<reference evidence="10" key="2">
    <citation type="submission" date="2025-09" db="UniProtKB">
        <authorList>
            <consortium name="Ensembl"/>
        </authorList>
    </citation>
    <scope>IDENTIFICATION</scope>
</reference>
<keyword evidence="5 6" id="KW-0472">Membrane</keyword>
<dbReference type="FunFam" id="2.40.160.110:FF:000003">
    <property type="entry name" value="ATPase H+ transporting accessory protein 1"/>
    <property type="match status" value="1"/>
</dbReference>
<evidence type="ECO:0000313" key="11">
    <source>
        <dbReference type="Proteomes" id="UP000694523"/>
    </source>
</evidence>
<sequence length="440" mass="47892">MAASLWPNQATFIAVLCIFSSTRALASHVPLLIWSSDSLPPVAPPAAGHITSSSELSAFLSSALSSGTHTVLLFLQDKLSQDDFTRYGGVFGNKEDSAFKNIEAALQSHSVVFPALEWTGSSAVPALLAEKLGVSPALVAPETFPDLQMDSSVNNLFLINMPYCGQDKPCRETLKENDETVGQVLKTLEDKKVAYTALFTGVQPSRVIAELSLSGTPVGRSLLQTPAPPAVPPPIMYNVSGNPCIMLWAQNLNVSFTETEIWTDLAQQTPTLTGSFCNASNSVLVLTYTGGITLSFFMSQRFYPVSARAWFTLDRVLLQQNAVTVSFSSRLVSAPAEYSYHCQSVSSFRDALLTPINTTTTWKVNLIDFQIQGFSLNNGTNFSYASDCAGFFTPGIWMGLLTSLLMLWIFVYGLHMILQLNTMDRFDDPKGPCISVPQTE</sequence>
<evidence type="ECO:0000259" key="8">
    <source>
        <dbReference type="Pfam" id="PF05827"/>
    </source>
</evidence>
<evidence type="ECO:0000259" key="9">
    <source>
        <dbReference type="Pfam" id="PF20520"/>
    </source>
</evidence>
<dbReference type="AlphaFoldDB" id="A0A8C6UDK1"/>
<dbReference type="GO" id="GO:0001671">
    <property type="term" value="F:ATPase activator activity"/>
    <property type="evidence" value="ECO:0007669"/>
    <property type="project" value="TreeGrafter"/>
</dbReference>
<evidence type="ECO:0000256" key="3">
    <source>
        <dbReference type="ARBA" id="ARBA00022692"/>
    </source>
</evidence>
<dbReference type="PANTHER" id="PTHR12471:SF2">
    <property type="entry name" value="V-TYPE PROTON ATPASE SUBUNIT S1"/>
    <property type="match status" value="1"/>
</dbReference>
<dbReference type="PANTHER" id="PTHR12471">
    <property type="entry name" value="VACUOLAR ATP SYNTHASE SUBUNIT S1"/>
    <property type="match status" value="1"/>
</dbReference>
<evidence type="ECO:0000256" key="6">
    <source>
        <dbReference type="SAM" id="Phobius"/>
    </source>
</evidence>
<evidence type="ECO:0000256" key="5">
    <source>
        <dbReference type="ARBA" id="ARBA00023136"/>
    </source>
</evidence>
<feature type="signal peptide" evidence="7">
    <location>
        <begin position="1"/>
        <end position="24"/>
    </location>
</feature>
<feature type="domain" description="V-type proton ATPase subunit S1 luminal" evidence="8">
    <location>
        <begin position="242"/>
        <end position="374"/>
    </location>
</feature>
<dbReference type="Ensembl" id="ENSNMLT00000036040.1">
    <property type="protein sequence ID" value="ENSNMLP00000032362.1"/>
    <property type="gene ID" value="ENSNMLG00000020227.1"/>
</dbReference>
<feature type="domain" description="V-type proton ATPase subunit S1/VOA1 transmembrane" evidence="9">
    <location>
        <begin position="390"/>
        <end position="428"/>
    </location>
</feature>
<organism evidence="10 11">
    <name type="scientific">Neogobius melanostomus</name>
    <name type="common">round goby</name>
    <dbReference type="NCBI Taxonomy" id="47308"/>
    <lineage>
        <taxon>Eukaryota</taxon>
        <taxon>Metazoa</taxon>
        <taxon>Chordata</taxon>
        <taxon>Craniata</taxon>
        <taxon>Vertebrata</taxon>
        <taxon>Euteleostomi</taxon>
        <taxon>Actinopterygii</taxon>
        <taxon>Neopterygii</taxon>
        <taxon>Teleostei</taxon>
        <taxon>Neoteleostei</taxon>
        <taxon>Acanthomorphata</taxon>
        <taxon>Gobiaria</taxon>
        <taxon>Gobiiformes</taxon>
        <taxon>Gobioidei</taxon>
        <taxon>Gobiidae</taxon>
        <taxon>Benthophilinae</taxon>
        <taxon>Neogobiini</taxon>
        <taxon>Neogobius</taxon>
    </lineage>
</organism>
<keyword evidence="7" id="KW-0732">Signal</keyword>
<dbReference type="Pfam" id="PF05827">
    <property type="entry name" value="VAS1_LD"/>
    <property type="match status" value="1"/>
</dbReference>
<name>A0A8C6UDK1_9GOBI</name>
<dbReference type="GO" id="GO:0030641">
    <property type="term" value="P:regulation of cellular pH"/>
    <property type="evidence" value="ECO:0007669"/>
    <property type="project" value="TreeGrafter"/>
</dbReference>
<dbReference type="InterPro" id="IPR008388">
    <property type="entry name" value="Ac45_acc_su"/>
</dbReference>
<feature type="chain" id="PRO_5034144661" evidence="7">
    <location>
        <begin position="25"/>
        <end position="440"/>
    </location>
</feature>
<dbReference type="GO" id="GO:0033176">
    <property type="term" value="C:proton-transporting V-type ATPase complex"/>
    <property type="evidence" value="ECO:0007669"/>
    <property type="project" value="TreeGrafter"/>
</dbReference>
<protein>
    <submittedName>
        <fullName evidence="10">ATPase H+ transporting accessory protein 1b</fullName>
    </submittedName>
</protein>
<keyword evidence="3 6" id="KW-0812">Transmembrane</keyword>
<evidence type="ECO:0000256" key="1">
    <source>
        <dbReference type="ARBA" id="ARBA00004167"/>
    </source>
</evidence>
<keyword evidence="4 6" id="KW-1133">Transmembrane helix</keyword>
<evidence type="ECO:0000256" key="7">
    <source>
        <dbReference type="SAM" id="SignalP"/>
    </source>
</evidence>
<dbReference type="GO" id="GO:0012505">
    <property type="term" value="C:endomembrane system"/>
    <property type="evidence" value="ECO:0007669"/>
    <property type="project" value="UniProtKB-ARBA"/>
</dbReference>
<accession>A0A8C6UDK1</accession>
<comment type="subcellular location">
    <subcellularLocation>
        <location evidence="1">Membrane</location>
        <topology evidence="1">Single-pass membrane protein</topology>
    </subcellularLocation>
</comment>
<dbReference type="Gene3D" id="2.40.160.110">
    <property type="match status" value="1"/>
</dbReference>
<dbReference type="Pfam" id="PF20520">
    <property type="entry name" value="Ac45-VOA1_TM"/>
    <property type="match status" value="1"/>
</dbReference>
<evidence type="ECO:0000256" key="2">
    <source>
        <dbReference type="ARBA" id="ARBA00009037"/>
    </source>
</evidence>